<keyword evidence="2" id="KW-1185">Reference proteome</keyword>
<protein>
    <submittedName>
        <fullName evidence="1">Uncharacterized protein</fullName>
    </submittedName>
</protein>
<gene>
    <name evidence="1" type="ORF">QFC20_000177</name>
</gene>
<organism evidence="1 2">
    <name type="scientific">Naganishia adeliensis</name>
    <dbReference type="NCBI Taxonomy" id="92952"/>
    <lineage>
        <taxon>Eukaryota</taxon>
        <taxon>Fungi</taxon>
        <taxon>Dikarya</taxon>
        <taxon>Basidiomycota</taxon>
        <taxon>Agaricomycotina</taxon>
        <taxon>Tremellomycetes</taxon>
        <taxon>Filobasidiales</taxon>
        <taxon>Filobasidiaceae</taxon>
        <taxon>Naganishia</taxon>
    </lineage>
</organism>
<evidence type="ECO:0000313" key="2">
    <source>
        <dbReference type="Proteomes" id="UP001230649"/>
    </source>
</evidence>
<evidence type="ECO:0000313" key="1">
    <source>
        <dbReference type="EMBL" id="KAJ9117896.1"/>
    </source>
</evidence>
<dbReference type="EMBL" id="JASBWS010000001">
    <property type="protein sequence ID" value="KAJ9117896.1"/>
    <property type="molecule type" value="Genomic_DNA"/>
</dbReference>
<dbReference type="Proteomes" id="UP001230649">
    <property type="component" value="Unassembled WGS sequence"/>
</dbReference>
<sequence>MALPPFSGTGSSTYPEFQQQTSSETTFALLALNGTSRIRGFHFPSELYSRLVTCIRRTWPEGMEWATLQSDNGWDCLLRGTPWKKKGTEEVGSIRLILALLETLSAEGWNLVQDVNVGSAKKDVHNFVFRHDGFPDASDKFFAITFPLANRISLVDPSSSCTPALISSIRSAILQPDQSSDVLLSPKAIRTDHSSPKLGFGEISKALSSSTRSTAGQEPYGVRGRSGGRANASGTDKQLKIKEEGWVGTGVYGFELSGYSVFAGRGTSDFKYDSTRILKGSA</sequence>
<accession>A0ACC2X4C6</accession>
<comment type="caution">
    <text evidence="1">The sequence shown here is derived from an EMBL/GenBank/DDBJ whole genome shotgun (WGS) entry which is preliminary data.</text>
</comment>
<reference evidence="1" key="1">
    <citation type="submission" date="2023-04" db="EMBL/GenBank/DDBJ databases">
        <title>Draft Genome sequencing of Naganishia species isolated from polar environments using Oxford Nanopore Technology.</title>
        <authorList>
            <person name="Leo P."/>
            <person name="Venkateswaran K."/>
        </authorList>
    </citation>
    <scope>NUCLEOTIDE SEQUENCE</scope>
    <source>
        <strain evidence="1">MNA-CCFEE 5262</strain>
    </source>
</reference>
<proteinExistence type="predicted"/>
<name>A0ACC2X4C6_9TREE</name>